<dbReference type="Ensembl" id="ENSDCDT00010002803.1">
    <property type="protein sequence ID" value="ENSDCDP00010002697.1"/>
    <property type="gene ID" value="ENSDCDG00010001295.1"/>
</dbReference>
<sequence length="126" mass="14107">MAFFRSGAPPDSFSPGVWLPGSLWPSGSGRVRCRLQASPGNDPPHQRGRGRPPPAQRCLSLSRSQRDNTQTRRHGNGLCRMATASRSHGDSWCGPHTTEEEKEGMFTQCNIKIDNKKQMRHMEHNI</sequence>
<evidence type="ECO:0000313" key="2">
    <source>
        <dbReference type="Ensembl" id="ENSDCDP00010002697.1"/>
    </source>
</evidence>
<protein>
    <submittedName>
        <fullName evidence="2">Uncharacterized protein</fullName>
    </submittedName>
</protein>
<organism evidence="2 3">
    <name type="scientific">Denticeps clupeoides</name>
    <name type="common">denticle herring</name>
    <dbReference type="NCBI Taxonomy" id="299321"/>
    <lineage>
        <taxon>Eukaryota</taxon>
        <taxon>Metazoa</taxon>
        <taxon>Chordata</taxon>
        <taxon>Craniata</taxon>
        <taxon>Vertebrata</taxon>
        <taxon>Euteleostomi</taxon>
        <taxon>Actinopterygii</taxon>
        <taxon>Neopterygii</taxon>
        <taxon>Teleostei</taxon>
        <taxon>Clupei</taxon>
        <taxon>Clupeiformes</taxon>
        <taxon>Denticipitoidei</taxon>
        <taxon>Denticipitidae</taxon>
        <taxon>Denticeps</taxon>
    </lineage>
</organism>
<evidence type="ECO:0000313" key="3">
    <source>
        <dbReference type="Proteomes" id="UP000694580"/>
    </source>
</evidence>
<reference evidence="2 3" key="1">
    <citation type="submission" date="2020-06" db="EMBL/GenBank/DDBJ databases">
        <authorList>
            <consortium name="Wellcome Sanger Institute Data Sharing"/>
        </authorList>
    </citation>
    <scope>NUCLEOTIDE SEQUENCE [LARGE SCALE GENOMIC DNA]</scope>
</reference>
<feature type="region of interest" description="Disordered" evidence="1">
    <location>
        <begin position="30"/>
        <end position="79"/>
    </location>
</feature>
<name>A0AAY4A0U9_9TELE</name>
<dbReference type="AlphaFoldDB" id="A0AAY4A0U9"/>
<evidence type="ECO:0000256" key="1">
    <source>
        <dbReference type="SAM" id="MobiDB-lite"/>
    </source>
</evidence>
<dbReference type="Proteomes" id="UP000694580">
    <property type="component" value="Chromosome 5"/>
</dbReference>
<reference evidence="2" key="2">
    <citation type="submission" date="2025-08" db="UniProtKB">
        <authorList>
            <consortium name="Ensembl"/>
        </authorList>
    </citation>
    <scope>IDENTIFICATION</scope>
</reference>
<reference evidence="2" key="3">
    <citation type="submission" date="2025-09" db="UniProtKB">
        <authorList>
            <consortium name="Ensembl"/>
        </authorList>
    </citation>
    <scope>IDENTIFICATION</scope>
</reference>
<keyword evidence="3" id="KW-1185">Reference proteome</keyword>
<accession>A0AAY4A0U9</accession>
<proteinExistence type="predicted"/>